<evidence type="ECO:0000313" key="1">
    <source>
        <dbReference type="EMBL" id="KAJ7548551.1"/>
    </source>
</evidence>
<keyword evidence="2" id="KW-1185">Reference proteome</keyword>
<accession>A0ACC2D2Q6</accession>
<reference evidence="2" key="1">
    <citation type="journal article" date="2024" name="Proc. Natl. Acad. Sci. U.S.A.">
        <title>Extraordinary preservation of gene collinearity over three hundred million years revealed in homosporous lycophytes.</title>
        <authorList>
            <person name="Li C."/>
            <person name="Wickell D."/>
            <person name="Kuo L.Y."/>
            <person name="Chen X."/>
            <person name="Nie B."/>
            <person name="Liao X."/>
            <person name="Peng D."/>
            <person name="Ji J."/>
            <person name="Jenkins J."/>
            <person name="Williams M."/>
            <person name="Shu S."/>
            <person name="Plott C."/>
            <person name="Barry K."/>
            <person name="Rajasekar S."/>
            <person name="Grimwood J."/>
            <person name="Han X."/>
            <person name="Sun S."/>
            <person name="Hou Z."/>
            <person name="He W."/>
            <person name="Dai G."/>
            <person name="Sun C."/>
            <person name="Schmutz J."/>
            <person name="Leebens-Mack J.H."/>
            <person name="Li F.W."/>
            <person name="Wang L."/>
        </authorList>
    </citation>
    <scope>NUCLEOTIDE SEQUENCE [LARGE SCALE GENOMIC DNA]</scope>
    <source>
        <strain evidence="2">cv. PW_Plant_1</strain>
    </source>
</reference>
<sequence>MENGFRPQMNVMPTRHHVVKLPHCPCPIRVICTMHFVLIHGFCHGSWCWYKTVDLLERSGHRATAVDLASAGTSTASADSILTLDQYDEPLVELLESLDRTEKVILVGHSAAGCSVTHAVELFPEKIAVAVYISAFMGYEGFQPDQIKQLLRIVGAESDKPPKEFIFSIENARSSLYGLCPSQDIILASMLLRRGPLATVLDAKSGITAAKYKSVPRVFIKLLRDKLLPPLLQDAFINANPPQAVFHIDTDHSPFFSAPEELHQMLLLAAARFTTANS</sequence>
<protein>
    <submittedName>
        <fullName evidence="1">Uncharacterized protein</fullName>
    </submittedName>
</protein>
<evidence type="ECO:0000313" key="2">
    <source>
        <dbReference type="Proteomes" id="UP001162992"/>
    </source>
</evidence>
<comment type="caution">
    <text evidence="1">The sequence shown here is derived from an EMBL/GenBank/DDBJ whole genome shotgun (WGS) entry which is preliminary data.</text>
</comment>
<dbReference type="Proteomes" id="UP001162992">
    <property type="component" value="Chromosome 7"/>
</dbReference>
<gene>
    <name evidence="1" type="ORF">O6H91_07G016900</name>
</gene>
<dbReference type="EMBL" id="CM055098">
    <property type="protein sequence ID" value="KAJ7548551.1"/>
    <property type="molecule type" value="Genomic_DNA"/>
</dbReference>
<proteinExistence type="predicted"/>
<organism evidence="1 2">
    <name type="scientific">Diphasiastrum complanatum</name>
    <name type="common">Issler's clubmoss</name>
    <name type="synonym">Lycopodium complanatum</name>
    <dbReference type="NCBI Taxonomy" id="34168"/>
    <lineage>
        <taxon>Eukaryota</taxon>
        <taxon>Viridiplantae</taxon>
        <taxon>Streptophyta</taxon>
        <taxon>Embryophyta</taxon>
        <taxon>Tracheophyta</taxon>
        <taxon>Lycopodiopsida</taxon>
        <taxon>Lycopodiales</taxon>
        <taxon>Lycopodiaceae</taxon>
        <taxon>Lycopodioideae</taxon>
        <taxon>Diphasiastrum</taxon>
    </lineage>
</organism>
<name>A0ACC2D2Q6_DIPCM</name>